<feature type="transmembrane region" description="Helical" evidence="1">
    <location>
        <begin position="6"/>
        <end position="29"/>
    </location>
</feature>
<proteinExistence type="predicted"/>
<dbReference type="EMBL" id="CP003333">
    <property type="protein sequence ID" value="AFL68661.1"/>
    <property type="molecule type" value="Genomic_DNA"/>
</dbReference>
<dbReference type="HOGENOM" id="CLU_2439661_0_0_7"/>
<keyword evidence="3" id="KW-1185">Reference proteome</keyword>
<reference evidence="2 3" key="1">
    <citation type="submission" date="2012-06" db="EMBL/GenBank/DDBJ databases">
        <title>Complete sequence of Sulfurospirillum barnesii SES-3.</title>
        <authorList>
            <consortium name="US DOE Joint Genome Institute"/>
            <person name="Lucas S."/>
            <person name="Han J."/>
            <person name="Lapidus A."/>
            <person name="Cheng J.-F."/>
            <person name="Goodwin L."/>
            <person name="Pitluck S."/>
            <person name="Peters L."/>
            <person name="Ovchinnikova G."/>
            <person name="Lu M."/>
            <person name="Detter J.C."/>
            <person name="Han C."/>
            <person name="Tapia R."/>
            <person name="Land M."/>
            <person name="Hauser L."/>
            <person name="Kyrpides N."/>
            <person name="Ivanova N."/>
            <person name="Pagani I."/>
            <person name="Stolz J."/>
            <person name="Arkin A."/>
            <person name="Dehal P."/>
            <person name="Oremland R."/>
            <person name="Saltikov C."/>
            <person name="Basu P."/>
            <person name="Hollibaugh J."/>
            <person name="Newman D."/>
            <person name="Stolyar S."/>
            <person name="Hazen T."/>
            <person name="Woyke T."/>
        </authorList>
    </citation>
    <scope>NUCLEOTIDE SEQUENCE [LARGE SCALE GENOMIC DNA]</scope>
    <source>
        <strain evidence="3">ATCC 700032 / DSM 10660 / SES-3</strain>
    </source>
</reference>
<dbReference type="AlphaFoldDB" id="I3XXI7"/>
<keyword evidence="1" id="KW-0812">Transmembrane</keyword>
<keyword evidence="1" id="KW-1133">Transmembrane helix</keyword>
<dbReference type="KEGG" id="sba:Sulba_1372"/>
<evidence type="ECO:0000256" key="1">
    <source>
        <dbReference type="SAM" id="Phobius"/>
    </source>
</evidence>
<name>I3XXI7_SULBS</name>
<accession>I3XXI7</accession>
<evidence type="ECO:0000313" key="3">
    <source>
        <dbReference type="Proteomes" id="UP000006176"/>
    </source>
</evidence>
<protein>
    <submittedName>
        <fullName evidence="2">Uncharacterized protein</fullName>
    </submittedName>
</protein>
<sequence>MGVFILFIQNIIIFLFLTPLIIIGLFQITSTLTIFQKYNKLIVLLEIVYLMGAFFLGALEILCQSGSISNTQGLNDGISDRHRGNITAHT</sequence>
<dbReference type="RefSeq" id="WP_014769539.1">
    <property type="nucleotide sequence ID" value="NC_018002.1"/>
</dbReference>
<organism evidence="2 3">
    <name type="scientific">Sulfurospirillum barnesii (strain ATCC 700032 / DSM 10660 / SES-3)</name>
    <dbReference type="NCBI Taxonomy" id="760154"/>
    <lineage>
        <taxon>Bacteria</taxon>
        <taxon>Pseudomonadati</taxon>
        <taxon>Campylobacterota</taxon>
        <taxon>Epsilonproteobacteria</taxon>
        <taxon>Campylobacterales</taxon>
        <taxon>Sulfurospirillaceae</taxon>
        <taxon>Sulfurospirillum</taxon>
    </lineage>
</organism>
<evidence type="ECO:0000313" key="2">
    <source>
        <dbReference type="EMBL" id="AFL68661.1"/>
    </source>
</evidence>
<dbReference type="Proteomes" id="UP000006176">
    <property type="component" value="Chromosome"/>
</dbReference>
<keyword evidence="1" id="KW-0472">Membrane</keyword>
<gene>
    <name evidence="2" type="ordered locus">Sulba_1372</name>
</gene>
<dbReference type="STRING" id="760154.Sulba_1372"/>
<feature type="transmembrane region" description="Helical" evidence="1">
    <location>
        <begin position="41"/>
        <end position="62"/>
    </location>
</feature>